<dbReference type="RefSeq" id="WP_013383955.1">
    <property type="nucleotide sequence ID" value="NC_017384.1"/>
</dbReference>
<evidence type="ECO:0008006" key="3">
    <source>
        <dbReference type="Google" id="ProtNLM"/>
    </source>
</evidence>
<dbReference type="NCBIfam" id="TIGR02216">
    <property type="entry name" value="phage_TIGR02216"/>
    <property type="match status" value="1"/>
</dbReference>
<keyword evidence="2" id="KW-1185">Reference proteome</keyword>
<dbReference type="OrthoDB" id="7582980at2"/>
<dbReference type="AlphaFoldDB" id="F9Y462"/>
<gene>
    <name evidence="1" type="ordered locus">KVU_0659</name>
</gene>
<dbReference type="Pfam" id="PF09550">
    <property type="entry name" value="Phage_TAC_6"/>
    <property type="match status" value="1"/>
</dbReference>
<name>F9Y462_KETVW</name>
<evidence type="ECO:0000313" key="2">
    <source>
        <dbReference type="Proteomes" id="UP000000692"/>
    </source>
</evidence>
<reference evidence="1 2" key="1">
    <citation type="journal article" date="2011" name="J. Bacteriol.">
        <title>Complete genome sequence of the industrial strain Ketogulonicigenium vulgare WSH-001.</title>
        <authorList>
            <person name="Liu L."/>
            <person name="Li Y."/>
            <person name="Zhang J."/>
            <person name="Zhou Z."/>
            <person name="Liu J."/>
            <person name="Li X."/>
            <person name="Zhou J."/>
            <person name="Du G."/>
            <person name="Wang L."/>
            <person name="Chen J."/>
        </authorList>
    </citation>
    <scope>NUCLEOTIDE SEQUENCE [LARGE SCALE GENOMIC DNA]</scope>
    <source>
        <strain evidence="1 2">WSH-001</strain>
    </source>
</reference>
<dbReference type="HOGENOM" id="CLU_188457_0_0_5"/>
<protein>
    <recommendedName>
        <fullName evidence="3">Phage tail assembly chaperone</fullName>
    </recommendedName>
</protein>
<sequence length="66" mass="7267">MDFPGLLRLGLQHLRLKPAEFWALTPIELMLMLGLAAGSQPMARARLDALVRAYPDHAPLQEATDG</sequence>
<dbReference type="Proteomes" id="UP000000692">
    <property type="component" value="Chromosome"/>
</dbReference>
<dbReference type="InterPro" id="IPR019056">
    <property type="entry name" value="Phage_TAC_6"/>
</dbReference>
<accession>F9Y462</accession>
<organism evidence="1 2">
    <name type="scientific">Ketogulonicigenium vulgare (strain WSH-001)</name>
    <dbReference type="NCBI Taxonomy" id="759362"/>
    <lineage>
        <taxon>Bacteria</taxon>
        <taxon>Pseudomonadati</taxon>
        <taxon>Pseudomonadota</taxon>
        <taxon>Alphaproteobacteria</taxon>
        <taxon>Rhodobacterales</taxon>
        <taxon>Roseobacteraceae</taxon>
        <taxon>Ketogulonicigenium</taxon>
    </lineage>
</organism>
<dbReference type="KEGG" id="kvl:KVU_0659"/>
<dbReference type="EMBL" id="CP002018">
    <property type="protein sequence ID" value="AEM40498.1"/>
    <property type="molecule type" value="Genomic_DNA"/>
</dbReference>
<dbReference type="InterPro" id="IPR011739">
    <property type="entry name" value="GTA_rcc01693"/>
</dbReference>
<proteinExistence type="predicted"/>
<evidence type="ECO:0000313" key="1">
    <source>
        <dbReference type="EMBL" id="AEM40498.1"/>
    </source>
</evidence>